<proteinExistence type="predicted"/>
<name>A0A0R3MAV6_9BRAD</name>
<evidence type="ECO:0000313" key="2">
    <source>
        <dbReference type="Proteomes" id="UP000051913"/>
    </source>
</evidence>
<organism evidence="1 2">
    <name type="scientific">Bradyrhizobium valentinum</name>
    <dbReference type="NCBI Taxonomy" id="1518501"/>
    <lineage>
        <taxon>Bacteria</taxon>
        <taxon>Pseudomonadati</taxon>
        <taxon>Pseudomonadota</taxon>
        <taxon>Alphaproteobacteria</taxon>
        <taxon>Hyphomicrobiales</taxon>
        <taxon>Nitrobacteraceae</taxon>
        <taxon>Bradyrhizobium</taxon>
    </lineage>
</organism>
<dbReference type="Proteomes" id="UP000051913">
    <property type="component" value="Unassembled WGS sequence"/>
</dbReference>
<comment type="caution">
    <text evidence="1">The sequence shown here is derived from an EMBL/GenBank/DDBJ whole genome shotgun (WGS) entry which is preliminary data.</text>
</comment>
<evidence type="ECO:0000313" key="1">
    <source>
        <dbReference type="EMBL" id="KRR14544.1"/>
    </source>
</evidence>
<dbReference type="AlphaFoldDB" id="A0A0R3MAV6"/>
<sequence>MAKRDSFDVIARVYAVLQRIIDDNPDTDWSLIKAEFWRTVENDRPDLLRAMFREMFEPVLADWHKDHFDEAERPAKNKPVNWVH</sequence>
<reference evidence="1 2" key="1">
    <citation type="submission" date="2014-03" db="EMBL/GenBank/DDBJ databases">
        <title>Bradyrhizobium valentinum sp. nov., isolated from effective nodules of Lupinus mariae-josephae, a lupine endemic of basic-lime soils in Eastern Spain.</title>
        <authorList>
            <person name="Duran D."/>
            <person name="Rey L."/>
            <person name="Navarro A."/>
            <person name="Busquets A."/>
            <person name="Imperial J."/>
            <person name="Ruiz-Argueso T."/>
        </authorList>
    </citation>
    <scope>NUCLEOTIDE SEQUENCE [LARGE SCALE GENOMIC DNA]</scope>
    <source>
        <strain evidence="1 2">LmjM3</strain>
    </source>
</reference>
<accession>A0A0R3MAV6</accession>
<dbReference type="RefSeq" id="WP_057848410.1">
    <property type="nucleotide sequence ID" value="NZ_LLXX01000006.1"/>
</dbReference>
<gene>
    <name evidence="1" type="ORF">CP49_25875</name>
</gene>
<protein>
    <submittedName>
        <fullName evidence="1">Uncharacterized protein</fullName>
    </submittedName>
</protein>
<keyword evidence="2" id="KW-1185">Reference proteome</keyword>
<dbReference type="EMBL" id="LLXX01000006">
    <property type="protein sequence ID" value="KRR14544.1"/>
    <property type="molecule type" value="Genomic_DNA"/>
</dbReference>